<organism evidence="13 14">
    <name type="scientific">Stomatobaculum longum</name>
    <dbReference type="NCBI Taxonomy" id="796942"/>
    <lineage>
        <taxon>Bacteria</taxon>
        <taxon>Bacillati</taxon>
        <taxon>Bacillota</taxon>
        <taxon>Clostridia</taxon>
        <taxon>Lachnospirales</taxon>
        <taxon>Lachnospiraceae</taxon>
        <taxon>Stomatobaculum</taxon>
    </lineage>
</organism>
<dbReference type="FunFam" id="3.30.63.10:FF:000002">
    <property type="entry name" value="Guanylate kinase 1"/>
    <property type="match status" value="1"/>
</dbReference>
<dbReference type="AlphaFoldDB" id="A0AA36Y6H1"/>
<gene>
    <name evidence="11" type="primary">gmk</name>
    <name evidence="13" type="ORF">HMPREF9623_00268</name>
</gene>
<dbReference type="SMART" id="SM00072">
    <property type="entry name" value="GuKc"/>
    <property type="match status" value="1"/>
</dbReference>
<keyword evidence="5 11" id="KW-0808">Transferase</keyword>
<evidence type="ECO:0000256" key="5">
    <source>
        <dbReference type="ARBA" id="ARBA00022679"/>
    </source>
</evidence>
<dbReference type="PANTHER" id="PTHR23117:SF13">
    <property type="entry name" value="GUANYLATE KINASE"/>
    <property type="match status" value="1"/>
</dbReference>
<dbReference type="PROSITE" id="PS50052">
    <property type="entry name" value="GUANYLATE_KINASE_2"/>
    <property type="match status" value="1"/>
</dbReference>
<protein>
    <recommendedName>
        <fullName evidence="4 11">Guanylate kinase</fullName>
        <ecNumber evidence="3 11">2.7.4.8</ecNumber>
    </recommendedName>
    <alternativeName>
        <fullName evidence="9 11">GMP kinase</fullName>
    </alternativeName>
</protein>
<dbReference type="PANTHER" id="PTHR23117">
    <property type="entry name" value="GUANYLATE KINASE-RELATED"/>
    <property type="match status" value="1"/>
</dbReference>
<evidence type="ECO:0000256" key="2">
    <source>
        <dbReference type="ARBA" id="ARBA00005790"/>
    </source>
</evidence>
<dbReference type="HAMAP" id="MF_00328">
    <property type="entry name" value="Guanylate_kinase"/>
    <property type="match status" value="1"/>
</dbReference>
<dbReference type="InterPro" id="IPR017665">
    <property type="entry name" value="Guanylate_kinase"/>
</dbReference>
<evidence type="ECO:0000259" key="12">
    <source>
        <dbReference type="PROSITE" id="PS50052"/>
    </source>
</evidence>
<evidence type="ECO:0000313" key="13">
    <source>
        <dbReference type="EMBL" id="EHO18084.1"/>
    </source>
</evidence>
<evidence type="ECO:0000256" key="9">
    <source>
        <dbReference type="ARBA" id="ARBA00030128"/>
    </source>
</evidence>
<dbReference type="Proteomes" id="UP000018466">
    <property type="component" value="Unassembled WGS sequence"/>
</dbReference>
<evidence type="ECO:0000256" key="1">
    <source>
        <dbReference type="ARBA" id="ARBA00003531"/>
    </source>
</evidence>
<dbReference type="InterPro" id="IPR027417">
    <property type="entry name" value="P-loop_NTPase"/>
</dbReference>
<keyword evidence="11" id="KW-0963">Cytoplasm</keyword>
<dbReference type="GO" id="GO:0005524">
    <property type="term" value="F:ATP binding"/>
    <property type="evidence" value="ECO:0007669"/>
    <property type="project" value="UniProtKB-UniRule"/>
</dbReference>
<keyword evidence="6 11" id="KW-0547">Nucleotide-binding</keyword>
<evidence type="ECO:0000256" key="7">
    <source>
        <dbReference type="ARBA" id="ARBA00022777"/>
    </source>
</evidence>
<evidence type="ECO:0000256" key="6">
    <source>
        <dbReference type="ARBA" id="ARBA00022741"/>
    </source>
</evidence>
<dbReference type="GO" id="GO:0004385">
    <property type="term" value="F:GMP kinase activity"/>
    <property type="evidence" value="ECO:0007669"/>
    <property type="project" value="UniProtKB-UniRule"/>
</dbReference>
<dbReference type="InterPro" id="IPR008144">
    <property type="entry name" value="Guanylate_kin-like_dom"/>
</dbReference>
<comment type="catalytic activity">
    <reaction evidence="10 11">
        <text>GMP + ATP = GDP + ADP</text>
        <dbReference type="Rhea" id="RHEA:20780"/>
        <dbReference type="ChEBI" id="CHEBI:30616"/>
        <dbReference type="ChEBI" id="CHEBI:58115"/>
        <dbReference type="ChEBI" id="CHEBI:58189"/>
        <dbReference type="ChEBI" id="CHEBI:456216"/>
        <dbReference type="EC" id="2.7.4.8"/>
    </reaction>
</comment>
<dbReference type="CDD" id="cd00071">
    <property type="entry name" value="GMPK"/>
    <property type="match status" value="1"/>
</dbReference>
<dbReference type="NCBIfam" id="TIGR03263">
    <property type="entry name" value="guanyl_kin"/>
    <property type="match status" value="1"/>
</dbReference>
<dbReference type="SUPFAM" id="SSF52540">
    <property type="entry name" value="P-loop containing nucleoside triphosphate hydrolases"/>
    <property type="match status" value="1"/>
</dbReference>
<dbReference type="PROSITE" id="PS00856">
    <property type="entry name" value="GUANYLATE_KINASE_1"/>
    <property type="match status" value="1"/>
</dbReference>
<keyword evidence="7 11" id="KW-0418">Kinase</keyword>
<feature type="domain" description="Guanylate kinase-like" evidence="12">
    <location>
        <begin position="8"/>
        <end position="186"/>
    </location>
</feature>
<dbReference type="Gene3D" id="3.40.50.300">
    <property type="entry name" value="P-loop containing nucleotide triphosphate hydrolases"/>
    <property type="match status" value="1"/>
</dbReference>
<evidence type="ECO:0000256" key="8">
    <source>
        <dbReference type="ARBA" id="ARBA00022840"/>
    </source>
</evidence>
<dbReference type="EC" id="2.7.4.8" evidence="3 11"/>
<dbReference type="Gene3D" id="3.30.63.10">
    <property type="entry name" value="Guanylate Kinase phosphate binding domain"/>
    <property type="match status" value="1"/>
</dbReference>
<keyword evidence="8 11" id="KW-0067">ATP-binding</keyword>
<name>A0AA36Y6H1_9FIRM</name>
<keyword evidence="14" id="KW-1185">Reference proteome</keyword>
<evidence type="ECO:0000256" key="3">
    <source>
        <dbReference type="ARBA" id="ARBA00012961"/>
    </source>
</evidence>
<sequence>MTEKNKRGLLVVVSGFSGAGKGTLIRELLRQYPNYRLSVSATTRAPRAGEEDGKDYFFVSRERFEEMIAGHKLIEYASYVGNYYGTPRDYVEEMLTAGNDVILEIEIQGALKVKDIFPEAVFVFVAPPDAETLEQRLTGRGTESREQVLARLKRAAEESRWMPDYDYLLVNDDLSETVARLRALLESQHLSMRRHRAFAEEIRAALNRFYLKEEK</sequence>
<proteinExistence type="inferred from homology"/>
<evidence type="ECO:0000256" key="4">
    <source>
        <dbReference type="ARBA" id="ARBA00016296"/>
    </source>
</evidence>
<feature type="binding site" evidence="11">
    <location>
        <begin position="15"/>
        <end position="22"/>
    </location>
    <ligand>
        <name>ATP</name>
        <dbReference type="ChEBI" id="CHEBI:30616"/>
    </ligand>
</feature>
<evidence type="ECO:0000256" key="11">
    <source>
        <dbReference type="HAMAP-Rule" id="MF_00328"/>
    </source>
</evidence>
<comment type="caution">
    <text evidence="13">The sequence shown here is derived from an EMBL/GenBank/DDBJ whole genome shotgun (WGS) entry which is preliminary data.</text>
</comment>
<dbReference type="GO" id="GO:0005829">
    <property type="term" value="C:cytosol"/>
    <property type="evidence" value="ECO:0007669"/>
    <property type="project" value="TreeGrafter"/>
</dbReference>
<reference evidence="13 14" key="1">
    <citation type="submission" date="2011-10" db="EMBL/GenBank/DDBJ databases">
        <title>The Genome Sequence of Lachnospiraceae bacterium ACC2.</title>
        <authorList>
            <consortium name="The Broad Institute Genome Sequencing Platform"/>
            <person name="Earl A."/>
            <person name="Ward D."/>
            <person name="Feldgarden M."/>
            <person name="Gevers D."/>
            <person name="Sizova M."/>
            <person name="Hazen A."/>
            <person name="Epstein S."/>
            <person name="Young S.K."/>
            <person name="Zeng Q."/>
            <person name="Gargeya S."/>
            <person name="Fitzgerald M."/>
            <person name="Haas B."/>
            <person name="Abouelleil A."/>
            <person name="Alvarado L."/>
            <person name="Arachchi H.M."/>
            <person name="Berlin A."/>
            <person name="Brown A."/>
            <person name="Chapman S.B."/>
            <person name="Chen Z."/>
            <person name="Dunbar C."/>
            <person name="Freedman E."/>
            <person name="Gearin G."/>
            <person name="Goldberg J."/>
            <person name="Griggs A."/>
            <person name="Gujja S."/>
            <person name="Heiman D."/>
            <person name="Howarth C."/>
            <person name="Larson L."/>
            <person name="Lui A."/>
            <person name="MacDonald P.J.P."/>
            <person name="Montmayeur A."/>
            <person name="Murphy C."/>
            <person name="Neiman D."/>
            <person name="Pearson M."/>
            <person name="Priest M."/>
            <person name="Roberts A."/>
            <person name="Saif S."/>
            <person name="Shea T."/>
            <person name="Shenoy N."/>
            <person name="Sisk P."/>
            <person name="Stolte C."/>
            <person name="Sykes S."/>
            <person name="Wortman J."/>
            <person name="Nusbaum C."/>
            <person name="Birren B."/>
        </authorList>
    </citation>
    <scope>NUCLEOTIDE SEQUENCE [LARGE SCALE GENOMIC DNA]</scope>
    <source>
        <strain evidence="13 14">ACC2</strain>
    </source>
</reference>
<evidence type="ECO:0000256" key="10">
    <source>
        <dbReference type="ARBA" id="ARBA00048594"/>
    </source>
</evidence>
<evidence type="ECO:0000313" key="14">
    <source>
        <dbReference type="Proteomes" id="UP000018466"/>
    </source>
</evidence>
<comment type="function">
    <text evidence="1 11">Essential for recycling GMP and indirectly, cGMP.</text>
</comment>
<comment type="similarity">
    <text evidence="2 11">Belongs to the guanylate kinase family.</text>
</comment>
<accession>A0AA36Y6H1</accession>
<dbReference type="EMBL" id="AGEL01000003">
    <property type="protein sequence ID" value="EHO18084.1"/>
    <property type="molecule type" value="Genomic_DNA"/>
</dbReference>
<comment type="subcellular location">
    <subcellularLocation>
        <location evidence="11">Cytoplasm</location>
    </subcellularLocation>
</comment>
<dbReference type="Pfam" id="PF00625">
    <property type="entry name" value="Guanylate_kin"/>
    <property type="match status" value="1"/>
</dbReference>
<dbReference type="InterPro" id="IPR020590">
    <property type="entry name" value="Guanylate_kinase_CS"/>
</dbReference>
<dbReference type="InterPro" id="IPR008145">
    <property type="entry name" value="GK/Ca_channel_bsu"/>
</dbReference>